<dbReference type="Pfam" id="PF01584">
    <property type="entry name" value="CheW"/>
    <property type="match status" value="1"/>
</dbReference>
<dbReference type="PANTHER" id="PTHR22617">
    <property type="entry name" value="CHEMOTAXIS SENSOR HISTIDINE KINASE-RELATED"/>
    <property type="match status" value="1"/>
</dbReference>
<organism evidence="2 3">
    <name type="scientific">Leptolinea tardivitalis</name>
    <dbReference type="NCBI Taxonomy" id="229920"/>
    <lineage>
        <taxon>Bacteria</taxon>
        <taxon>Bacillati</taxon>
        <taxon>Chloroflexota</taxon>
        <taxon>Anaerolineae</taxon>
        <taxon>Anaerolineales</taxon>
        <taxon>Anaerolineaceae</taxon>
        <taxon>Leptolinea</taxon>
    </lineage>
</organism>
<sequence length="150" mass="16835">MEKQLVVFELADEFYGVDIACVESIIKMQEITRMPQSPTFVEGITNLRGKVLPVIDLEKRFDIPSHERNHDTRIMVINIDALEVGMIVSAVSEVLTIDESVIEPAPPIVTTVRSNFISGIARVDSRLIILLNMEQVLSSQEKNQIVMLTV</sequence>
<dbReference type="Proteomes" id="UP000050430">
    <property type="component" value="Unassembled WGS sequence"/>
</dbReference>
<dbReference type="InterPro" id="IPR039315">
    <property type="entry name" value="CheW"/>
</dbReference>
<dbReference type="AlphaFoldDB" id="A0A0P6XNG3"/>
<protein>
    <submittedName>
        <fullName evidence="2">Chemotaxis protein CheW</fullName>
    </submittedName>
</protein>
<evidence type="ECO:0000259" key="1">
    <source>
        <dbReference type="PROSITE" id="PS50851"/>
    </source>
</evidence>
<dbReference type="GO" id="GO:0007165">
    <property type="term" value="P:signal transduction"/>
    <property type="evidence" value="ECO:0007669"/>
    <property type="project" value="InterPro"/>
</dbReference>
<dbReference type="InterPro" id="IPR002545">
    <property type="entry name" value="CheW-lke_dom"/>
</dbReference>
<dbReference type="PATRIC" id="fig|229920.5.peg.455"/>
<accession>A0A0P6XNG3</accession>
<dbReference type="Gene3D" id="2.30.30.40">
    <property type="entry name" value="SH3 Domains"/>
    <property type="match status" value="1"/>
</dbReference>
<dbReference type="SMART" id="SM00260">
    <property type="entry name" value="CheW"/>
    <property type="match status" value="1"/>
</dbReference>
<dbReference type="Gene3D" id="2.40.50.180">
    <property type="entry name" value="CheA-289, Domain 4"/>
    <property type="match status" value="1"/>
</dbReference>
<dbReference type="RefSeq" id="WP_062422409.1">
    <property type="nucleotide sequence ID" value="NZ_BBYA01000010.1"/>
</dbReference>
<dbReference type="PROSITE" id="PS50851">
    <property type="entry name" value="CHEW"/>
    <property type="match status" value="1"/>
</dbReference>
<dbReference type="SUPFAM" id="SSF50341">
    <property type="entry name" value="CheW-like"/>
    <property type="match status" value="1"/>
</dbReference>
<dbReference type="CDD" id="cd00732">
    <property type="entry name" value="CheW"/>
    <property type="match status" value="1"/>
</dbReference>
<dbReference type="EMBL" id="LGCK01000014">
    <property type="protein sequence ID" value="KPL70512.1"/>
    <property type="molecule type" value="Genomic_DNA"/>
</dbReference>
<dbReference type="InterPro" id="IPR036061">
    <property type="entry name" value="CheW-like_dom_sf"/>
</dbReference>
<dbReference type="STRING" id="229920.ADM99_15415"/>
<keyword evidence="3" id="KW-1185">Reference proteome</keyword>
<feature type="domain" description="CheW-like" evidence="1">
    <location>
        <begin position="2"/>
        <end position="142"/>
    </location>
</feature>
<dbReference type="GO" id="GO:0006935">
    <property type="term" value="P:chemotaxis"/>
    <property type="evidence" value="ECO:0007669"/>
    <property type="project" value="InterPro"/>
</dbReference>
<comment type="caution">
    <text evidence="2">The sequence shown here is derived from an EMBL/GenBank/DDBJ whole genome shotgun (WGS) entry which is preliminary data.</text>
</comment>
<reference evidence="2 3" key="1">
    <citation type="submission" date="2015-07" db="EMBL/GenBank/DDBJ databases">
        <title>Genome sequence of Leptolinea tardivitalis DSM 16556.</title>
        <authorList>
            <person name="Hemp J."/>
            <person name="Ward L.M."/>
            <person name="Pace L.A."/>
            <person name="Fischer W.W."/>
        </authorList>
    </citation>
    <scope>NUCLEOTIDE SEQUENCE [LARGE SCALE GENOMIC DNA]</scope>
    <source>
        <strain evidence="2 3">YMTK-2</strain>
    </source>
</reference>
<dbReference type="PANTHER" id="PTHR22617:SF23">
    <property type="entry name" value="CHEMOTAXIS PROTEIN CHEW"/>
    <property type="match status" value="1"/>
</dbReference>
<gene>
    <name evidence="2" type="ORF">ADM99_15415</name>
</gene>
<evidence type="ECO:0000313" key="2">
    <source>
        <dbReference type="EMBL" id="KPL70512.1"/>
    </source>
</evidence>
<proteinExistence type="predicted"/>
<name>A0A0P6XNG3_9CHLR</name>
<dbReference type="GO" id="GO:0005829">
    <property type="term" value="C:cytosol"/>
    <property type="evidence" value="ECO:0007669"/>
    <property type="project" value="TreeGrafter"/>
</dbReference>
<evidence type="ECO:0000313" key="3">
    <source>
        <dbReference type="Proteomes" id="UP000050430"/>
    </source>
</evidence>